<keyword evidence="3" id="KW-0732">Signal</keyword>
<gene>
    <name evidence="5" type="ORF">TWF730_007057</name>
</gene>
<feature type="compositionally biased region" description="Polar residues" evidence="1">
    <location>
        <begin position="588"/>
        <end position="604"/>
    </location>
</feature>
<organism evidence="5 6">
    <name type="scientific">Orbilia blumenaviensis</name>
    <dbReference type="NCBI Taxonomy" id="1796055"/>
    <lineage>
        <taxon>Eukaryota</taxon>
        <taxon>Fungi</taxon>
        <taxon>Dikarya</taxon>
        <taxon>Ascomycota</taxon>
        <taxon>Pezizomycotina</taxon>
        <taxon>Orbiliomycetes</taxon>
        <taxon>Orbiliales</taxon>
        <taxon>Orbiliaceae</taxon>
        <taxon>Orbilia</taxon>
    </lineage>
</organism>
<feature type="region of interest" description="Disordered" evidence="1">
    <location>
        <begin position="580"/>
        <end position="610"/>
    </location>
</feature>
<dbReference type="PROSITE" id="PS51767">
    <property type="entry name" value="PEPTIDASE_A1"/>
    <property type="match status" value="1"/>
</dbReference>
<dbReference type="Proteomes" id="UP001373714">
    <property type="component" value="Unassembled WGS sequence"/>
</dbReference>
<evidence type="ECO:0000256" key="1">
    <source>
        <dbReference type="SAM" id="MobiDB-lite"/>
    </source>
</evidence>
<dbReference type="SUPFAM" id="SSF50630">
    <property type="entry name" value="Acid proteases"/>
    <property type="match status" value="1"/>
</dbReference>
<feature type="transmembrane region" description="Helical" evidence="2">
    <location>
        <begin position="477"/>
        <end position="500"/>
    </location>
</feature>
<evidence type="ECO:0000313" key="5">
    <source>
        <dbReference type="EMBL" id="KAK6360942.1"/>
    </source>
</evidence>
<proteinExistence type="predicted"/>
<keyword evidence="6" id="KW-1185">Reference proteome</keyword>
<dbReference type="InterPro" id="IPR021109">
    <property type="entry name" value="Peptidase_aspartic_dom_sf"/>
</dbReference>
<evidence type="ECO:0000256" key="3">
    <source>
        <dbReference type="SAM" id="SignalP"/>
    </source>
</evidence>
<accession>A0AAV9VG53</accession>
<feature type="signal peptide" evidence="3">
    <location>
        <begin position="1"/>
        <end position="25"/>
    </location>
</feature>
<sequence>MAAVVEINKLVLLSLLCVYTQVTRAVSTDNPNCSSPPSPIALRFGDVTLNSKPSASDEDAVDYIRGYGTDIVIGAQQMAPFISIVQPDCFVNAALKNCSVIRTPSQSCPIDSRTNVFQYSKGAEVLSGGLLDLNLSPYPTSLPDSESQSSSNTGLFARLPIMFGNNELNMTVRHSQAIAGWKVIPSYLGLGRGSELLNQTFNAGLIPSRSWSFYSGIIDPYETNNTAKDGGFIMGGYDASRLAGEFVKFDIPPERNDACMFAAEVTSIKWLNKTLDNKFTACISPSSNRLQFPRSVYNTLRDALESPLPNDPLRSYIAENSAVPNPIIPAEVPGVDFWNTNVDYLAETFGNNTNMVITVNGIEITIPSRRLFHPKLSITDGQDTITIRNPYLSGTREPTLDGIPNYMAIISYSESGNDPIFGLPFLSAAYLMANYEDSTFSLAPLANSAQRPLPNISPILMPSCYPAPKSKPNTRTIAIGVAVPLSIIAIASISALVFCLRRRKKRAEVPLIPQIPGQYGPEKMGTELAELGGTEQIHGSGGNQVFQADGNAVFQMDSNQVFQKDSNQIYQVADDFGPHHPLAKYPDGSTNSVSSGGTHPNLQTAPHGGV</sequence>
<protein>
    <recommendedName>
        <fullName evidence="4">Peptidase A1 domain-containing protein</fullName>
    </recommendedName>
</protein>
<keyword evidence="2" id="KW-0472">Membrane</keyword>
<evidence type="ECO:0000313" key="6">
    <source>
        <dbReference type="Proteomes" id="UP001373714"/>
    </source>
</evidence>
<feature type="domain" description="Peptidase A1" evidence="4">
    <location>
        <begin position="67"/>
        <end position="443"/>
    </location>
</feature>
<dbReference type="EMBL" id="JAVHNS010000003">
    <property type="protein sequence ID" value="KAK6360942.1"/>
    <property type="molecule type" value="Genomic_DNA"/>
</dbReference>
<dbReference type="AlphaFoldDB" id="A0AAV9VG53"/>
<evidence type="ECO:0000256" key="2">
    <source>
        <dbReference type="SAM" id="Phobius"/>
    </source>
</evidence>
<name>A0AAV9VG53_9PEZI</name>
<dbReference type="Gene3D" id="2.40.70.10">
    <property type="entry name" value="Acid Proteases"/>
    <property type="match status" value="1"/>
</dbReference>
<comment type="caution">
    <text evidence="5">The sequence shown here is derived from an EMBL/GenBank/DDBJ whole genome shotgun (WGS) entry which is preliminary data.</text>
</comment>
<dbReference type="InterPro" id="IPR033121">
    <property type="entry name" value="PEPTIDASE_A1"/>
</dbReference>
<keyword evidence="2" id="KW-1133">Transmembrane helix</keyword>
<evidence type="ECO:0000259" key="4">
    <source>
        <dbReference type="PROSITE" id="PS51767"/>
    </source>
</evidence>
<feature type="chain" id="PRO_5043350851" description="Peptidase A1 domain-containing protein" evidence="3">
    <location>
        <begin position="26"/>
        <end position="610"/>
    </location>
</feature>
<reference evidence="5 6" key="1">
    <citation type="submission" date="2019-10" db="EMBL/GenBank/DDBJ databases">
        <authorList>
            <person name="Palmer J.M."/>
        </authorList>
    </citation>
    <scope>NUCLEOTIDE SEQUENCE [LARGE SCALE GENOMIC DNA]</scope>
    <source>
        <strain evidence="5 6">TWF730</strain>
    </source>
</reference>
<keyword evidence="2" id="KW-0812">Transmembrane</keyword>